<evidence type="ECO:0000313" key="1">
    <source>
        <dbReference type="Proteomes" id="UP000095286"/>
    </source>
</evidence>
<name>A0AC35TNE3_9BILA</name>
<dbReference type="WBParaSite" id="RSKR_0000256000.1">
    <property type="protein sequence ID" value="RSKR_0000256000.1"/>
    <property type="gene ID" value="RSKR_0000256000"/>
</dbReference>
<reference evidence="2" key="1">
    <citation type="submission" date="2016-11" db="UniProtKB">
        <authorList>
            <consortium name="WormBaseParasite"/>
        </authorList>
    </citation>
    <scope>IDENTIFICATION</scope>
    <source>
        <strain evidence="2">KR3021</strain>
    </source>
</reference>
<protein>
    <submittedName>
        <fullName evidence="2">BTB domain-containing protein</fullName>
    </submittedName>
</protein>
<proteinExistence type="predicted"/>
<evidence type="ECO:0000313" key="2">
    <source>
        <dbReference type="WBParaSite" id="RSKR_0000256000.1"/>
    </source>
</evidence>
<accession>A0AC35TNE3</accession>
<dbReference type="Proteomes" id="UP000095286">
    <property type="component" value="Unplaced"/>
</dbReference>
<organism evidence="1 2">
    <name type="scientific">Rhabditophanes sp. KR3021</name>
    <dbReference type="NCBI Taxonomy" id="114890"/>
    <lineage>
        <taxon>Eukaryota</taxon>
        <taxon>Metazoa</taxon>
        <taxon>Ecdysozoa</taxon>
        <taxon>Nematoda</taxon>
        <taxon>Chromadorea</taxon>
        <taxon>Rhabditida</taxon>
        <taxon>Tylenchina</taxon>
        <taxon>Panagrolaimomorpha</taxon>
        <taxon>Strongyloidoidea</taxon>
        <taxon>Alloionematidae</taxon>
        <taxon>Rhabditophanes</taxon>
    </lineage>
</organism>
<sequence length="445" mass="49927">MAEVKVDDIETNHKVLVHEDLKDEPHPNYYAKGESFEAVSNEENASQLISFTRMFKIHKDDFKEITGFGELLSPSEPLLTYHNFIAAYWKLSLMYSKNDTYDFIVAYVGPTKSPKDFAKGALGPNAFHMQQAPPTIKGSVRFGSTVHGMFESLTDTDLAEMGTTVKVYVASGALKTHMLEKIFAKSECLYINVTLIVAKTYFNIDKFIGRAVGIDTGGNNEATLASVLRKEKHEKHDFVFTAGDSSKNDSVEFYVHRAILAKSSPTLASIFALKHSLMTDQLLVVSNENRIIFPFLTENDMKVILTFLYSGDVELPKFDSFAKVGRVLSLIVSKDNLLNIFKQWDQQMANFLLDLVRENKHEMLVLATIKALIAIYSAPYGALPLSKRIAVSILASKINEAECTGKELLVSDELKEITKKCSIDKQLASVMQFKYLYTGVKKEYI</sequence>